<organism evidence="2 3">
    <name type="scientific">Effrenium voratum</name>
    <dbReference type="NCBI Taxonomy" id="2562239"/>
    <lineage>
        <taxon>Eukaryota</taxon>
        <taxon>Sar</taxon>
        <taxon>Alveolata</taxon>
        <taxon>Dinophyceae</taxon>
        <taxon>Suessiales</taxon>
        <taxon>Symbiodiniaceae</taxon>
        <taxon>Effrenium</taxon>
    </lineage>
</organism>
<evidence type="ECO:0000313" key="3">
    <source>
        <dbReference type="Proteomes" id="UP001178507"/>
    </source>
</evidence>
<reference evidence="2" key="1">
    <citation type="submission" date="2023-08" db="EMBL/GenBank/DDBJ databases">
        <authorList>
            <person name="Chen Y."/>
            <person name="Shah S."/>
            <person name="Dougan E. K."/>
            <person name="Thang M."/>
            <person name="Chan C."/>
        </authorList>
    </citation>
    <scope>NUCLEOTIDE SEQUENCE</scope>
</reference>
<dbReference type="EMBL" id="CAUJNA010000250">
    <property type="protein sequence ID" value="CAJ1374418.1"/>
    <property type="molecule type" value="Genomic_DNA"/>
</dbReference>
<gene>
    <name evidence="2" type="ORF">EVOR1521_LOCUS3976</name>
</gene>
<evidence type="ECO:0000313" key="2">
    <source>
        <dbReference type="EMBL" id="CAJ1374418.1"/>
    </source>
</evidence>
<accession>A0AA36HUG0</accession>
<keyword evidence="3" id="KW-1185">Reference proteome</keyword>
<evidence type="ECO:0000256" key="1">
    <source>
        <dbReference type="SAM" id="MobiDB-lite"/>
    </source>
</evidence>
<proteinExistence type="predicted"/>
<sequence>MVLGVRVHGPDVVNAEVKLDETFRPVPIPAKLGIPVLFKAQPGTGGDDSHIRSSAIVRFMADTDGLAPMEWQYGGDRGPAPPVVLARKDRLPLSSQDFRLICKYMSYWMEEAEEAEEHMTEVSNRILEPNAFQAYVREHAEDRSAQEHPLAFLSLQFPLRSTVLADGLEASDLNGQQGEVVDFTRDRVGVEFPDAKRCALRPCKLKLQREPPSEREPKAKRPALDKEERKKELERQEALQIAKRFHECLFEDTFPEMGDLHLFGVGCDYKARATEVLAVWQGLVKHMDFTAEQIAEALIQGNMKERFTEWTQKLAESRTPNSTYATNLIAAHFAATEWDEL</sequence>
<dbReference type="AlphaFoldDB" id="A0AA36HUG0"/>
<name>A0AA36HUG0_9DINO</name>
<dbReference type="Proteomes" id="UP001178507">
    <property type="component" value="Unassembled WGS sequence"/>
</dbReference>
<feature type="region of interest" description="Disordered" evidence="1">
    <location>
        <begin position="209"/>
        <end position="232"/>
    </location>
</feature>
<protein>
    <submittedName>
        <fullName evidence="2">Uncharacterized protein</fullName>
    </submittedName>
</protein>
<comment type="caution">
    <text evidence="2">The sequence shown here is derived from an EMBL/GenBank/DDBJ whole genome shotgun (WGS) entry which is preliminary data.</text>
</comment>